<keyword evidence="6" id="KW-1185">Reference proteome</keyword>
<evidence type="ECO:0000259" key="4">
    <source>
        <dbReference type="PROSITE" id="PS50949"/>
    </source>
</evidence>
<protein>
    <submittedName>
        <fullName evidence="5">GntR family transcriptional regulator</fullName>
    </submittedName>
</protein>
<dbReference type="KEGG" id="pseg:D3H65_00880"/>
<feature type="domain" description="HTH gntR-type" evidence="4">
    <location>
        <begin position="12"/>
        <end position="80"/>
    </location>
</feature>
<dbReference type="PANTHER" id="PTHR38445:SF10">
    <property type="entry name" value="GNTR-FAMILY TRANSCRIPTIONAL REGULATOR"/>
    <property type="match status" value="1"/>
</dbReference>
<dbReference type="RefSeq" id="WP_119048450.1">
    <property type="nucleotide sequence ID" value="NZ_CP032157.1"/>
</dbReference>
<dbReference type="Gene3D" id="3.40.50.2300">
    <property type="match status" value="2"/>
</dbReference>
<evidence type="ECO:0000256" key="3">
    <source>
        <dbReference type="ARBA" id="ARBA00023163"/>
    </source>
</evidence>
<dbReference type="InterPro" id="IPR028082">
    <property type="entry name" value="Peripla_BP_I"/>
</dbReference>
<dbReference type="SUPFAM" id="SSF46785">
    <property type="entry name" value="Winged helix' DNA-binding domain"/>
    <property type="match status" value="1"/>
</dbReference>
<dbReference type="Gene3D" id="1.10.10.10">
    <property type="entry name" value="Winged helix-like DNA-binding domain superfamily/Winged helix DNA-binding domain"/>
    <property type="match status" value="1"/>
</dbReference>
<dbReference type="InterPro" id="IPR036388">
    <property type="entry name" value="WH-like_DNA-bd_sf"/>
</dbReference>
<dbReference type="OrthoDB" id="742238at2"/>
<dbReference type="Pfam" id="PF00392">
    <property type="entry name" value="GntR"/>
    <property type="match status" value="1"/>
</dbReference>
<dbReference type="GO" id="GO:0003700">
    <property type="term" value="F:DNA-binding transcription factor activity"/>
    <property type="evidence" value="ECO:0007669"/>
    <property type="project" value="InterPro"/>
</dbReference>
<dbReference type="Proteomes" id="UP000263900">
    <property type="component" value="Chromosome"/>
</dbReference>
<name>A0A3B7MEA7_9BACT</name>
<dbReference type="AlphaFoldDB" id="A0A3B7MEA7"/>
<reference evidence="5 6" key="1">
    <citation type="submission" date="2018-09" db="EMBL/GenBank/DDBJ databases">
        <title>Genome sequencing of strain 6GH32-13.</title>
        <authorList>
            <person name="Weon H.-Y."/>
            <person name="Heo J."/>
            <person name="Kwon S.-W."/>
        </authorList>
    </citation>
    <scope>NUCLEOTIDE SEQUENCE [LARGE SCALE GENOMIC DNA]</scope>
    <source>
        <strain evidence="5 6">5GH32-13</strain>
    </source>
</reference>
<keyword evidence="2" id="KW-0238">DNA-binding</keyword>
<dbReference type="InterPro" id="IPR000524">
    <property type="entry name" value="Tscrpt_reg_HTH_GntR"/>
</dbReference>
<evidence type="ECO:0000313" key="6">
    <source>
        <dbReference type="Proteomes" id="UP000263900"/>
    </source>
</evidence>
<dbReference type="SUPFAM" id="SSF53822">
    <property type="entry name" value="Periplasmic binding protein-like I"/>
    <property type="match status" value="1"/>
</dbReference>
<keyword evidence="1" id="KW-0805">Transcription regulation</keyword>
<evidence type="ECO:0000256" key="1">
    <source>
        <dbReference type="ARBA" id="ARBA00023015"/>
    </source>
</evidence>
<dbReference type="CDD" id="cd07377">
    <property type="entry name" value="WHTH_GntR"/>
    <property type="match status" value="1"/>
</dbReference>
<organism evidence="5 6">
    <name type="scientific">Paraflavitalea soli</name>
    <dbReference type="NCBI Taxonomy" id="2315862"/>
    <lineage>
        <taxon>Bacteria</taxon>
        <taxon>Pseudomonadati</taxon>
        <taxon>Bacteroidota</taxon>
        <taxon>Chitinophagia</taxon>
        <taxon>Chitinophagales</taxon>
        <taxon>Chitinophagaceae</taxon>
        <taxon>Paraflavitalea</taxon>
    </lineage>
</organism>
<proteinExistence type="predicted"/>
<evidence type="ECO:0000313" key="5">
    <source>
        <dbReference type="EMBL" id="AXY72612.1"/>
    </source>
</evidence>
<keyword evidence="3" id="KW-0804">Transcription</keyword>
<dbReference type="InterPro" id="IPR036390">
    <property type="entry name" value="WH_DNA-bd_sf"/>
</dbReference>
<accession>A0A3B7MEA7</accession>
<sequence length="336" mass="38643">MKSFSINANHIPSKIKQIVHAVSMAIDNGGLKPHSKLPSINDFSKTYHYGRDTVEKAYRELIEEGYVYAVAAKGYYVVGRKDKKLKVLLIFNKLSSYKKIIYYSFIETLQDKAVVDLQVHHYDIRRLEEILEANMGKYHYYVIMPHFFHKTSKKSYLKVLKSIPPSQLMIMDKYVPELGKHHMTVYQDFKQDIHDVLESSVKLLKKYQRIIIVFPLQSNHPRDIVDGCYEFCQQHGKDFAVISSLDKELPQAGTVYIVTAESDLAQLIKKSKEADLQTGKNVGIISFNETVLKELLEITVVTTDFEGMGSTAAQMLLNKEVKQVKNPFRMIVRKSL</sequence>
<dbReference type="PANTHER" id="PTHR38445">
    <property type="entry name" value="HTH-TYPE TRANSCRIPTIONAL REPRESSOR YTRA"/>
    <property type="match status" value="1"/>
</dbReference>
<gene>
    <name evidence="5" type="ORF">D3H65_00880</name>
</gene>
<dbReference type="GO" id="GO:0003677">
    <property type="term" value="F:DNA binding"/>
    <property type="evidence" value="ECO:0007669"/>
    <property type="project" value="UniProtKB-KW"/>
</dbReference>
<dbReference type="EMBL" id="CP032157">
    <property type="protein sequence ID" value="AXY72612.1"/>
    <property type="molecule type" value="Genomic_DNA"/>
</dbReference>
<evidence type="ECO:0000256" key="2">
    <source>
        <dbReference type="ARBA" id="ARBA00023125"/>
    </source>
</evidence>
<dbReference type="SMART" id="SM00345">
    <property type="entry name" value="HTH_GNTR"/>
    <property type="match status" value="1"/>
</dbReference>
<dbReference type="PROSITE" id="PS50949">
    <property type="entry name" value="HTH_GNTR"/>
    <property type="match status" value="1"/>
</dbReference>